<evidence type="ECO:0000256" key="9">
    <source>
        <dbReference type="RuleBase" id="RU000612"/>
    </source>
</evidence>
<dbReference type="UniPathway" id="UPA00109">
    <property type="reaction ID" value="UER00181"/>
</dbReference>
<dbReference type="EC" id="5.3.1.9" evidence="8"/>
<comment type="subcellular location">
    <subcellularLocation>
        <location evidence="8">Cytoplasm</location>
    </subcellularLocation>
</comment>
<dbReference type="PROSITE" id="PS51463">
    <property type="entry name" value="P_GLUCOSE_ISOMERASE_3"/>
    <property type="match status" value="1"/>
</dbReference>
<dbReference type="PROSITE" id="PS00174">
    <property type="entry name" value="P_GLUCOSE_ISOMERASE_2"/>
    <property type="match status" value="1"/>
</dbReference>
<comment type="caution">
    <text evidence="10">The sequence shown here is derived from an EMBL/GenBank/DDBJ whole genome shotgun (WGS) entry which is preliminary data.</text>
</comment>
<dbReference type="UniPathway" id="UPA00138"/>
<feature type="active site" evidence="8">
    <location>
        <position position="413"/>
    </location>
</feature>
<dbReference type="InterPro" id="IPR001672">
    <property type="entry name" value="G6P_Isomerase"/>
</dbReference>
<feature type="active site" description="Proton donor" evidence="8">
    <location>
        <position position="278"/>
    </location>
</feature>
<dbReference type="HAMAP" id="MF_00473">
    <property type="entry name" value="G6P_isomerase"/>
    <property type="match status" value="1"/>
</dbReference>
<dbReference type="NCBIfam" id="NF010697">
    <property type="entry name" value="PRK14097.1"/>
    <property type="match status" value="1"/>
</dbReference>
<dbReference type="Pfam" id="PF00342">
    <property type="entry name" value="PGI"/>
    <property type="match status" value="1"/>
</dbReference>
<evidence type="ECO:0000256" key="1">
    <source>
        <dbReference type="ARBA" id="ARBA00004926"/>
    </source>
</evidence>
<comment type="function">
    <text evidence="8">Catalyzes the reversible isomerization of glucose-6-phosphate to fructose-6-phosphate.</text>
</comment>
<dbReference type="InterPro" id="IPR046348">
    <property type="entry name" value="SIS_dom_sf"/>
</dbReference>
<dbReference type="SUPFAM" id="SSF53697">
    <property type="entry name" value="SIS domain"/>
    <property type="match status" value="1"/>
</dbReference>
<accession>A0A233V8B3</accession>
<evidence type="ECO:0000256" key="2">
    <source>
        <dbReference type="ARBA" id="ARBA00006604"/>
    </source>
</evidence>
<proteinExistence type="inferred from homology"/>
<evidence type="ECO:0000256" key="8">
    <source>
        <dbReference type="HAMAP-Rule" id="MF_00473"/>
    </source>
</evidence>
<dbReference type="GO" id="GO:0097367">
    <property type="term" value="F:carbohydrate derivative binding"/>
    <property type="evidence" value="ECO:0007669"/>
    <property type="project" value="InterPro"/>
</dbReference>
<comment type="caution">
    <text evidence="8">Lacks conserved residue(s) required for the propagation of feature annotation.</text>
</comment>
<dbReference type="GO" id="GO:0006096">
    <property type="term" value="P:glycolytic process"/>
    <property type="evidence" value="ECO:0007669"/>
    <property type="project" value="UniProtKB-UniRule"/>
</dbReference>
<dbReference type="GO" id="GO:0005829">
    <property type="term" value="C:cytosol"/>
    <property type="evidence" value="ECO:0007669"/>
    <property type="project" value="TreeGrafter"/>
</dbReference>
<protein>
    <recommendedName>
        <fullName evidence="8">Glucose-6-phosphate isomerase</fullName>
        <shortName evidence="8">GPI</shortName>
        <ecNumber evidence="8">5.3.1.9</ecNumber>
    </recommendedName>
    <alternativeName>
        <fullName evidence="8">Phosphoglucose isomerase</fullName>
        <shortName evidence="8">PGI</shortName>
    </alternativeName>
    <alternativeName>
        <fullName evidence="8">Phosphohexose isomerase</fullName>
        <shortName evidence="8">PHI</shortName>
    </alternativeName>
</protein>
<comment type="pathway">
    <text evidence="8">Carbohydrate biosynthesis; gluconeogenesis.</text>
</comment>
<dbReference type="EMBL" id="NDYC01000009">
    <property type="protein sequence ID" value="OXZ28631.1"/>
    <property type="molecule type" value="Genomic_DNA"/>
</dbReference>
<gene>
    <name evidence="8" type="primary">pgi</name>
    <name evidence="10" type="ORF">B9N49_01650</name>
</gene>
<dbReference type="CDD" id="cd05015">
    <property type="entry name" value="SIS_PGI_1"/>
    <property type="match status" value="1"/>
</dbReference>
<dbReference type="InterPro" id="IPR018189">
    <property type="entry name" value="Phosphoglucose_isomerase_CS"/>
</dbReference>
<keyword evidence="4 8" id="KW-0963">Cytoplasm</keyword>
<evidence type="ECO:0000256" key="3">
    <source>
        <dbReference type="ARBA" id="ARBA00022432"/>
    </source>
</evidence>
<dbReference type="FunFam" id="3.40.50.10490:FF:000016">
    <property type="entry name" value="Glucose-6-phosphate isomerase"/>
    <property type="match status" value="1"/>
</dbReference>
<evidence type="ECO:0000256" key="6">
    <source>
        <dbReference type="ARBA" id="ARBA00023235"/>
    </source>
</evidence>
<keyword evidence="3 8" id="KW-0312">Gluconeogenesis</keyword>
<dbReference type="FunFam" id="3.40.50.10490:FF:000015">
    <property type="entry name" value="Glucose-6-phosphate isomerase"/>
    <property type="match status" value="1"/>
</dbReference>
<sequence length="425" mass="48407">MFKLDFSNTTSHNSVDTLRTESVNALEKLLNKSCEGKEFTGWIDLPKNYDREEFERIKKCAKKIRETSDCLVVIGIGGSYMGAKAIDYAMSDYFEKSDIEIIYAGFQLSSTYLAELLEYLKDKDFCVNVISKSGTTTEPAIAFRFIKELMDEKYTKEEQKSRIFATTDKQKGALKELSDINGYETFVVPDDIGGRFSVLTSVGLLPLCVKGLDIDKLMIGAANAMEDFTQLDYESNFALQYASFRNNMYRNGKDIEILINYEMRLKYFSEWFKQLFAESEGKNNKGIFPMMCNFTTDLHSVGQMIQDGQKNVFETVISVENPRKDLYIKSDADNLDNLNYLSGKSVDYVNKMAMQGTLNAHLSSNVESVVVKIDEINEENLGYMIYFFEMSVAISALVLGVNPFNQPGVEEYKKQMFKLLEKPGY</sequence>
<comment type="similarity">
    <text evidence="2 8 9">Belongs to the GPI family.</text>
</comment>
<dbReference type="GO" id="GO:0006094">
    <property type="term" value="P:gluconeogenesis"/>
    <property type="evidence" value="ECO:0007669"/>
    <property type="project" value="UniProtKB-UniRule"/>
</dbReference>
<keyword evidence="5 8" id="KW-0324">Glycolysis</keyword>
<dbReference type="PROSITE" id="PS00765">
    <property type="entry name" value="P_GLUCOSE_ISOMERASE_1"/>
    <property type="match status" value="1"/>
</dbReference>
<evidence type="ECO:0000256" key="5">
    <source>
        <dbReference type="ARBA" id="ARBA00023152"/>
    </source>
</evidence>
<comment type="catalytic activity">
    <reaction evidence="7 8 9">
        <text>alpha-D-glucose 6-phosphate = beta-D-fructose 6-phosphate</text>
        <dbReference type="Rhea" id="RHEA:11816"/>
        <dbReference type="ChEBI" id="CHEBI:57634"/>
        <dbReference type="ChEBI" id="CHEBI:58225"/>
        <dbReference type="EC" id="5.3.1.9"/>
    </reaction>
</comment>
<name>A0A233V8B3_FINMA</name>
<dbReference type="PRINTS" id="PR00662">
    <property type="entry name" value="G6PISOMERASE"/>
</dbReference>
<organism evidence="10 11">
    <name type="scientific">Finegoldia magna</name>
    <name type="common">Peptostreptococcus magnus</name>
    <dbReference type="NCBI Taxonomy" id="1260"/>
    <lineage>
        <taxon>Bacteria</taxon>
        <taxon>Bacillati</taxon>
        <taxon>Bacillota</taxon>
        <taxon>Tissierellia</taxon>
        <taxon>Tissierellales</taxon>
        <taxon>Peptoniphilaceae</taxon>
        <taxon>Finegoldia</taxon>
    </lineage>
</organism>
<dbReference type="GO" id="GO:0051156">
    <property type="term" value="P:glucose 6-phosphate metabolic process"/>
    <property type="evidence" value="ECO:0007669"/>
    <property type="project" value="TreeGrafter"/>
</dbReference>
<dbReference type="RefSeq" id="WP_094205242.1">
    <property type="nucleotide sequence ID" value="NZ_NDYC01000009.1"/>
</dbReference>
<dbReference type="GO" id="GO:0048029">
    <property type="term" value="F:monosaccharide binding"/>
    <property type="evidence" value="ECO:0007669"/>
    <property type="project" value="TreeGrafter"/>
</dbReference>
<dbReference type="Gene3D" id="3.40.50.10490">
    <property type="entry name" value="Glucose-6-phosphate isomerase like protein, domain 1"/>
    <property type="match status" value="2"/>
</dbReference>
<evidence type="ECO:0000256" key="7">
    <source>
        <dbReference type="ARBA" id="ARBA00029321"/>
    </source>
</evidence>
<dbReference type="CDD" id="cd05016">
    <property type="entry name" value="SIS_PGI_2"/>
    <property type="match status" value="1"/>
</dbReference>
<dbReference type="Proteomes" id="UP000215413">
    <property type="component" value="Unassembled WGS sequence"/>
</dbReference>
<dbReference type="InterPro" id="IPR035482">
    <property type="entry name" value="SIS_PGI_2"/>
</dbReference>
<dbReference type="InterPro" id="IPR035476">
    <property type="entry name" value="SIS_PGI_1"/>
</dbReference>
<dbReference type="GO" id="GO:0004347">
    <property type="term" value="F:glucose-6-phosphate isomerase activity"/>
    <property type="evidence" value="ECO:0007669"/>
    <property type="project" value="UniProtKB-UniRule"/>
</dbReference>
<evidence type="ECO:0000313" key="10">
    <source>
        <dbReference type="EMBL" id="OXZ28631.1"/>
    </source>
</evidence>
<evidence type="ECO:0000313" key="11">
    <source>
        <dbReference type="Proteomes" id="UP000215413"/>
    </source>
</evidence>
<dbReference type="PANTHER" id="PTHR11469:SF1">
    <property type="entry name" value="GLUCOSE-6-PHOSPHATE ISOMERASE"/>
    <property type="match status" value="1"/>
</dbReference>
<dbReference type="AlphaFoldDB" id="A0A233V8B3"/>
<dbReference type="PANTHER" id="PTHR11469">
    <property type="entry name" value="GLUCOSE-6-PHOSPHATE ISOMERASE"/>
    <property type="match status" value="1"/>
</dbReference>
<reference evidence="11" key="1">
    <citation type="submission" date="2017-04" db="EMBL/GenBank/DDBJ databases">
        <title>Finegoldia magna isolated from orthopedic joint implant-associated infections.</title>
        <authorList>
            <person name="Bjorklund S."/>
            <person name="Bruggemann H."/>
            <person name="Jensen A."/>
            <person name="Hellmark B."/>
            <person name="Soderquist B."/>
        </authorList>
    </citation>
    <scope>NUCLEOTIDE SEQUENCE [LARGE SCALE GENOMIC DNA]</scope>
    <source>
        <strain evidence="11">CCUG 54800</strain>
    </source>
</reference>
<comment type="pathway">
    <text evidence="1 8 9">Carbohydrate degradation; glycolysis; D-glyceraldehyde 3-phosphate and glycerone phosphate from D-glucose: step 2/4.</text>
</comment>
<keyword evidence="6 8" id="KW-0413">Isomerase</keyword>
<evidence type="ECO:0000256" key="4">
    <source>
        <dbReference type="ARBA" id="ARBA00022490"/>
    </source>
</evidence>